<evidence type="ECO:0000313" key="2">
    <source>
        <dbReference type="Proteomes" id="UP000828390"/>
    </source>
</evidence>
<proteinExistence type="predicted"/>
<reference evidence="1" key="1">
    <citation type="journal article" date="2019" name="bioRxiv">
        <title>The Genome of the Zebra Mussel, Dreissena polymorpha: A Resource for Invasive Species Research.</title>
        <authorList>
            <person name="McCartney M.A."/>
            <person name="Auch B."/>
            <person name="Kono T."/>
            <person name="Mallez S."/>
            <person name="Zhang Y."/>
            <person name="Obille A."/>
            <person name="Becker A."/>
            <person name="Abrahante J.E."/>
            <person name="Garbe J."/>
            <person name="Badalamenti J.P."/>
            <person name="Herman A."/>
            <person name="Mangelson H."/>
            <person name="Liachko I."/>
            <person name="Sullivan S."/>
            <person name="Sone E.D."/>
            <person name="Koren S."/>
            <person name="Silverstein K.A.T."/>
            <person name="Beckman K.B."/>
            <person name="Gohl D.M."/>
        </authorList>
    </citation>
    <scope>NUCLEOTIDE SEQUENCE</scope>
    <source>
        <strain evidence="1">Duluth1</strain>
        <tissue evidence="1">Whole animal</tissue>
    </source>
</reference>
<keyword evidence="2" id="KW-1185">Reference proteome</keyword>
<sequence>MADLLSLDQSLQEGVGSLHTISHLQHSRGVFRLGSGGGTVWSGGGGGESYWRWGALGPRECRLSFNEREGTLVFFLFLDVVERLARDAGRPRGLGFWRLVSKVSSVRGMFLSGWPFLGLTSMCRKAQFLWMNSSLSVKFAAAWSHFLQISLA</sequence>
<dbReference type="Proteomes" id="UP000828390">
    <property type="component" value="Unassembled WGS sequence"/>
</dbReference>
<evidence type="ECO:0000313" key="1">
    <source>
        <dbReference type="EMBL" id="KAH3869035.1"/>
    </source>
</evidence>
<reference evidence="1" key="2">
    <citation type="submission" date="2020-11" db="EMBL/GenBank/DDBJ databases">
        <authorList>
            <person name="McCartney M.A."/>
            <person name="Auch B."/>
            <person name="Kono T."/>
            <person name="Mallez S."/>
            <person name="Becker A."/>
            <person name="Gohl D.M."/>
            <person name="Silverstein K.A.T."/>
            <person name="Koren S."/>
            <person name="Bechman K.B."/>
            <person name="Herman A."/>
            <person name="Abrahante J.E."/>
            <person name="Garbe J."/>
        </authorList>
    </citation>
    <scope>NUCLEOTIDE SEQUENCE</scope>
    <source>
        <strain evidence="1">Duluth1</strain>
        <tissue evidence="1">Whole animal</tissue>
    </source>
</reference>
<dbReference type="AlphaFoldDB" id="A0A9D4M3A6"/>
<gene>
    <name evidence="1" type="ORF">DPMN_032191</name>
</gene>
<accession>A0A9D4M3A6</accession>
<name>A0A9D4M3A6_DREPO</name>
<comment type="caution">
    <text evidence="1">The sequence shown here is derived from an EMBL/GenBank/DDBJ whole genome shotgun (WGS) entry which is preliminary data.</text>
</comment>
<dbReference type="EMBL" id="JAIWYP010000002">
    <property type="protein sequence ID" value="KAH3869035.1"/>
    <property type="molecule type" value="Genomic_DNA"/>
</dbReference>
<organism evidence="1 2">
    <name type="scientific">Dreissena polymorpha</name>
    <name type="common">Zebra mussel</name>
    <name type="synonym">Mytilus polymorpha</name>
    <dbReference type="NCBI Taxonomy" id="45954"/>
    <lineage>
        <taxon>Eukaryota</taxon>
        <taxon>Metazoa</taxon>
        <taxon>Spiralia</taxon>
        <taxon>Lophotrochozoa</taxon>
        <taxon>Mollusca</taxon>
        <taxon>Bivalvia</taxon>
        <taxon>Autobranchia</taxon>
        <taxon>Heteroconchia</taxon>
        <taxon>Euheterodonta</taxon>
        <taxon>Imparidentia</taxon>
        <taxon>Neoheterodontei</taxon>
        <taxon>Myida</taxon>
        <taxon>Dreissenoidea</taxon>
        <taxon>Dreissenidae</taxon>
        <taxon>Dreissena</taxon>
    </lineage>
</organism>
<protein>
    <submittedName>
        <fullName evidence="1">Uncharacterized protein</fullName>
    </submittedName>
</protein>